<proteinExistence type="predicted"/>
<organism evidence="1 2">
    <name type="scientific">Pangasianodon gigas</name>
    <name type="common">Mekong giant catfish</name>
    <name type="synonym">Pangasius gigas</name>
    <dbReference type="NCBI Taxonomy" id="30993"/>
    <lineage>
        <taxon>Eukaryota</taxon>
        <taxon>Metazoa</taxon>
        <taxon>Chordata</taxon>
        <taxon>Craniata</taxon>
        <taxon>Vertebrata</taxon>
        <taxon>Euteleostomi</taxon>
        <taxon>Actinopterygii</taxon>
        <taxon>Neopterygii</taxon>
        <taxon>Teleostei</taxon>
        <taxon>Ostariophysi</taxon>
        <taxon>Siluriformes</taxon>
        <taxon>Pangasiidae</taxon>
        <taxon>Pangasianodon</taxon>
    </lineage>
</organism>
<sequence length="66" mass="7454">MWCFLSLLLSSVPFFPLSSSTQLHAHMAWPTGQYEWRKQDSNGPRLSSLGCEVAGISETPLQLCRR</sequence>
<keyword evidence="2" id="KW-1185">Reference proteome</keyword>
<name>A0ACC5XRY2_PANGG</name>
<reference evidence="1 2" key="1">
    <citation type="journal article" date="2022" name="bioRxiv">
        <title>An ancient truncated duplication of the anti-Mullerian hormone receptor type 2 gene is a potential conserved master sex determinant in the Pangasiidae catfish family.</title>
        <authorList>
            <person name="Wen M."/>
            <person name="Pan Q."/>
            <person name="Jouanno E."/>
            <person name="Montfort J."/>
            <person name="Zahm M."/>
            <person name="Cabau C."/>
            <person name="Klopp C."/>
            <person name="Iampietro C."/>
            <person name="Roques C."/>
            <person name="Bouchez O."/>
            <person name="Castinel A."/>
            <person name="Donnadieu C."/>
            <person name="Parrinello H."/>
            <person name="Poncet C."/>
            <person name="Belmonte E."/>
            <person name="Gautier V."/>
            <person name="Avarre J.-C."/>
            <person name="Dugue R."/>
            <person name="Gustiano R."/>
            <person name="Ha T.T.T."/>
            <person name="Campet M."/>
            <person name="Sriphairoj K."/>
            <person name="Ribolli J."/>
            <person name="de Almeida F.L."/>
            <person name="Desvignes T."/>
            <person name="Postlethwait J.H."/>
            <person name="Bucao C.F."/>
            <person name="Robinson-Rechavi M."/>
            <person name="Bobe J."/>
            <person name="Herpin A."/>
            <person name="Guiguen Y."/>
        </authorList>
    </citation>
    <scope>NUCLEOTIDE SEQUENCE [LARGE SCALE GENOMIC DNA]</scope>
    <source>
        <strain evidence="1">YG-Dec2019</strain>
    </source>
</reference>
<evidence type="ECO:0000313" key="1">
    <source>
        <dbReference type="EMBL" id="MCI4393505.1"/>
    </source>
</evidence>
<dbReference type="EMBL" id="CM040479">
    <property type="protein sequence ID" value="MCI4393505.1"/>
    <property type="molecule type" value="Genomic_DNA"/>
</dbReference>
<gene>
    <name evidence="1" type="ORF">PGIGA_G00158240</name>
</gene>
<protein>
    <submittedName>
        <fullName evidence="1">Uncharacterized protein</fullName>
    </submittedName>
</protein>
<dbReference type="Proteomes" id="UP000829447">
    <property type="component" value="Linkage Group LG26"/>
</dbReference>
<accession>A0ACC5XRY2</accession>
<comment type="caution">
    <text evidence="1">The sequence shown here is derived from an EMBL/GenBank/DDBJ whole genome shotgun (WGS) entry which is preliminary data.</text>
</comment>
<evidence type="ECO:0000313" key="2">
    <source>
        <dbReference type="Proteomes" id="UP000829447"/>
    </source>
</evidence>